<keyword evidence="7 18" id="KW-0694">RNA-binding</keyword>
<organism evidence="20 21">
    <name type="scientific">Halobacteriovorax marinus (strain ATCC BAA-682 / DSM 15412 / SJ)</name>
    <name type="common">Bacteriovorax marinus</name>
    <dbReference type="NCBI Taxonomy" id="862908"/>
    <lineage>
        <taxon>Bacteria</taxon>
        <taxon>Pseudomonadati</taxon>
        <taxon>Bdellovibrionota</taxon>
        <taxon>Bacteriovoracia</taxon>
        <taxon>Bacteriovoracales</taxon>
        <taxon>Halobacteriovoraceae</taxon>
        <taxon>Halobacteriovorax</taxon>
    </lineage>
</organism>
<comment type="caution">
    <text evidence="18">Lacks conserved residue(s) required for the propagation of feature annotation.</text>
</comment>
<dbReference type="KEGG" id="bmx:BMS_2409"/>
<evidence type="ECO:0000256" key="17">
    <source>
        <dbReference type="ARBA" id="ARBA00080570"/>
    </source>
</evidence>
<accession>E1X4X9</accession>
<comment type="catalytic activity">
    <reaction evidence="10 18">
        <text>[ThiS sulfur-carrier protein]-C-terminal Gly-Gly-AMP + S-sulfanyl-L-cysteinyl-[cysteine desulfurase] + AH2 = [ThiS sulfur-carrier protein]-C-terminal-Gly-aminoethanethioate + L-cysteinyl-[cysteine desulfurase] + A + AMP + 2 H(+)</text>
        <dbReference type="Rhea" id="RHEA:43340"/>
        <dbReference type="Rhea" id="RHEA-COMP:12157"/>
        <dbReference type="Rhea" id="RHEA-COMP:12158"/>
        <dbReference type="Rhea" id="RHEA-COMP:12910"/>
        <dbReference type="Rhea" id="RHEA-COMP:19908"/>
        <dbReference type="ChEBI" id="CHEBI:13193"/>
        <dbReference type="ChEBI" id="CHEBI:15378"/>
        <dbReference type="ChEBI" id="CHEBI:17499"/>
        <dbReference type="ChEBI" id="CHEBI:29950"/>
        <dbReference type="ChEBI" id="CHEBI:61963"/>
        <dbReference type="ChEBI" id="CHEBI:90618"/>
        <dbReference type="ChEBI" id="CHEBI:232372"/>
        <dbReference type="ChEBI" id="CHEBI:456215"/>
    </reaction>
</comment>
<feature type="binding site" evidence="18">
    <location>
        <position position="268"/>
    </location>
    <ligand>
        <name>ATP</name>
        <dbReference type="ChEBI" id="CHEBI:30616"/>
    </ligand>
</feature>
<dbReference type="STRING" id="862908.BMS_2409"/>
<evidence type="ECO:0000256" key="11">
    <source>
        <dbReference type="ARBA" id="ARBA00058382"/>
    </source>
</evidence>
<evidence type="ECO:0000256" key="15">
    <source>
        <dbReference type="ARBA" id="ARBA00075337"/>
    </source>
</evidence>
<evidence type="ECO:0000256" key="13">
    <source>
        <dbReference type="ARBA" id="ARBA00066827"/>
    </source>
</evidence>
<comment type="subcellular location">
    <subcellularLocation>
        <location evidence="1 18">Cytoplasm</location>
    </subcellularLocation>
</comment>
<evidence type="ECO:0000256" key="3">
    <source>
        <dbReference type="ARBA" id="ARBA00022555"/>
    </source>
</evidence>
<dbReference type="GO" id="GO:0002937">
    <property type="term" value="P:tRNA 4-thiouridine biosynthesis"/>
    <property type="evidence" value="ECO:0007669"/>
    <property type="project" value="TreeGrafter"/>
</dbReference>
<dbReference type="PANTHER" id="PTHR43209">
    <property type="entry name" value="TRNA SULFURTRANSFERASE"/>
    <property type="match status" value="1"/>
</dbReference>
<reference evidence="21" key="1">
    <citation type="journal article" date="2013" name="ISME J.">
        <title>A small predatory core genome in the divergent marine Bacteriovorax marinus SJ and the terrestrial Bdellovibrio bacteriovorus.</title>
        <authorList>
            <person name="Crossman L.C."/>
            <person name="Chen H."/>
            <person name="Cerdeno-Tarraga A.M."/>
            <person name="Brooks K."/>
            <person name="Quail M.A."/>
            <person name="Pineiro S.A."/>
            <person name="Hobley L."/>
            <person name="Sockett R.E."/>
            <person name="Bentley S.D."/>
            <person name="Parkhill J."/>
            <person name="Williams H.N."/>
            <person name="Stine O.C."/>
        </authorList>
    </citation>
    <scope>NUCLEOTIDE SEQUENCE [LARGE SCALE GENOMIC DNA]</scope>
    <source>
        <strain evidence="21">ATCC BAA-682 / DSM 15412 / SJ</strain>
    </source>
</reference>
<dbReference type="PROSITE" id="PS51165">
    <property type="entry name" value="THUMP"/>
    <property type="match status" value="1"/>
</dbReference>
<evidence type="ECO:0000313" key="20">
    <source>
        <dbReference type="EMBL" id="CBW27205.1"/>
    </source>
</evidence>
<keyword evidence="2 18" id="KW-0963">Cytoplasm</keyword>
<evidence type="ECO:0000256" key="1">
    <source>
        <dbReference type="ARBA" id="ARBA00004496"/>
    </source>
</evidence>
<dbReference type="eggNOG" id="COG0301">
    <property type="taxonomic scope" value="Bacteria"/>
</dbReference>
<dbReference type="Pfam" id="PF22025">
    <property type="entry name" value="ThiI_fer"/>
    <property type="match status" value="1"/>
</dbReference>
<name>E1X4X9_HALMS</name>
<dbReference type="RefSeq" id="WP_014244982.1">
    <property type="nucleotide sequence ID" value="NC_016620.1"/>
</dbReference>
<dbReference type="InterPro" id="IPR049962">
    <property type="entry name" value="THUMP_ThiI"/>
</dbReference>
<dbReference type="Gene3D" id="3.30.2130.30">
    <property type="match status" value="1"/>
</dbReference>
<dbReference type="InterPro" id="IPR049961">
    <property type="entry name" value="ThiI_N"/>
</dbReference>
<dbReference type="PANTHER" id="PTHR43209:SF1">
    <property type="entry name" value="TRNA SULFURTRANSFERASE"/>
    <property type="match status" value="1"/>
</dbReference>
<feature type="binding site" evidence="18">
    <location>
        <position position="290"/>
    </location>
    <ligand>
        <name>ATP</name>
        <dbReference type="ChEBI" id="CHEBI:30616"/>
    </ligand>
</feature>
<evidence type="ECO:0000256" key="2">
    <source>
        <dbReference type="ARBA" id="ARBA00022490"/>
    </source>
</evidence>
<feature type="binding site" evidence="18">
    <location>
        <begin position="186"/>
        <end position="187"/>
    </location>
    <ligand>
        <name>ATP</name>
        <dbReference type="ChEBI" id="CHEBI:30616"/>
    </ligand>
</feature>
<evidence type="ECO:0000256" key="14">
    <source>
        <dbReference type="ARBA" id="ARBA00071867"/>
    </source>
</evidence>
<dbReference type="GO" id="GO:0000049">
    <property type="term" value="F:tRNA binding"/>
    <property type="evidence" value="ECO:0007669"/>
    <property type="project" value="UniProtKB-UniRule"/>
</dbReference>
<dbReference type="GO" id="GO:0052837">
    <property type="term" value="P:thiazole biosynthetic process"/>
    <property type="evidence" value="ECO:0007669"/>
    <property type="project" value="TreeGrafter"/>
</dbReference>
<comment type="similarity">
    <text evidence="12 18">Belongs to the ThiI family.</text>
</comment>
<dbReference type="InterPro" id="IPR003720">
    <property type="entry name" value="tRNA_STrfase"/>
</dbReference>
<comment type="function">
    <text evidence="11 18">Catalyzes the ATP-dependent transfer of a sulfur to tRNA to produce 4-thiouridine in position 8 of tRNAs, which functions as a near-UV photosensor. Also catalyzes the transfer of sulfur to the sulfur carrier protein ThiS, forming ThiS-thiocarboxylate. This is a step in the synthesis of thiazole, in the thiamine biosynthesis pathway. The sulfur is donated as persulfide by IscS.</text>
</comment>
<dbReference type="SUPFAM" id="SSF52402">
    <property type="entry name" value="Adenine nucleotide alpha hydrolases-like"/>
    <property type="match status" value="1"/>
</dbReference>
<evidence type="ECO:0000256" key="18">
    <source>
        <dbReference type="HAMAP-Rule" id="MF_00021"/>
    </source>
</evidence>
<dbReference type="Pfam" id="PF02926">
    <property type="entry name" value="THUMP"/>
    <property type="match status" value="1"/>
</dbReference>
<dbReference type="GO" id="GO:0009228">
    <property type="term" value="P:thiamine biosynthetic process"/>
    <property type="evidence" value="ECO:0007669"/>
    <property type="project" value="UniProtKB-KW"/>
</dbReference>
<dbReference type="HOGENOM" id="CLU_037952_4_0_7"/>
<feature type="binding site" evidence="18">
    <location>
        <position position="299"/>
    </location>
    <ligand>
        <name>ATP</name>
        <dbReference type="ChEBI" id="CHEBI:30616"/>
    </ligand>
</feature>
<evidence type="ECO:0000256" key="6">
    <source>
        <dbReference type="ARBA" id="ARBA00022840"/>
    </source>
</evidence>
<evidence type="ECO:0000256" key="7">
    <source>
        <dbReference type="ARBA" id="ARBA00022884"/>
    </source>
</evidence>
<dbReference type="EMBL" id="FQ312005">
    <property type="protein sequence ID" value="CBW27205.1"/>
    <property type="molecule type" value="Genomic_DNA"/>
</dbReference>
<dbReference type="UniPathway" id="UPA00060"/>
<dbReference type="HAMAP" id="MF_00021">
    <property type="entry name" value="ThiI"/>
    <property type="match status" value="1"/>
</dbReference>
<keyword evidence="8 18" id="KW-0784">Thiamine biosynthesis</keyword>
<dbReference type="SUPFAM" id="SSF143437">
    <property type="entry name" value="THUMP domain-like"/>
    <property type="match status" value="1"/>
</dbReference>
<dbReference type="NCBIfam" id="TIGR00342">
    <property type="entry name" value="tRNA uracil 4-sulfurtransferase ThiI"/>
    <property type="match status" value="1"/>
</dbReference>
<dbReference type="SMART" id="SM00981">
    <property type="entry name" value="THUMP"/>
    <property type="match status" value="1"/>
</dbReference>
<dbReference type="Proteomes" id="UP000008963">
    <property type="component" value="Chromosome"/>
</dbReference>
<evidence type="ECO:0000313" key="21">
    <source>
        <dbReference type="Proteomes" id="UP000008963"/>
    </source>
</evidence>
<feature type="domain" description="THUMP" evidence="19">
    <location>
        <begin position="62"/>
        <end position="168"/>
    </location>
</feature>
<evidence type="ECO:0000259" key="19">
    <source>
        <dbReference type="PROSITE" id="PS51165"/>
    </source>
</evidence>
<dbReference type="InterPro" id="IPR020536">
    <property type="entry name" value="ThiI_AANH"/>
</dbReference>
<evidence type="ECO:0000256" key="12">
    <source>
        <dbReference type="ARBA" id="ARBA00061472"/>
    </source>
</evidence>
<dbReference type="InterPro" id="IPR050102">
    <property type="entry name" value="tRNA_sulfurtransferase_ThiI"/>
</dbReference>
<dbReference type="InterPro" id="IPR004114">
    <property type="entry name" value="THUMP_dom"/>
</dbReference>
<comment type="catalytic activity">
    <reaction evidence="9 18">
        <text>[ThiI sulfur-carrier protein]-S-sulfanyl-L-cysteine + a uridine in tRNA + 2 reduced [2Fe-2S]-[ferredoxin] + ATP + H(+) = [ThiI sulfur-carrier protein]-L-cysteine + a 4-thiouridine in tRNA + 2 oxidized [2Fe-2S]-[ferredoxin] + AMP + diphosphate</text>
        <dbReference type="Rhea" id="RHEA:24176"/>
        <dbReference type="Rhea" id="RHEA-COMP:10000"/>
        <dbReference type="Rhea" id="RHEA-COMP:10001"/>
        <dbReference type="Rhea" id="RHEA-COMP:13337"/>
        <dbReference type="Rhea" id="RHEA-COMP:13338"/>
        <dbReference type="Rhea" id="RHEA-COMP:13339"/>
        <dbReference type="Rhea" id="RHEA-COMP:13340"/>
        <dbReference type="ChEBI" id="CHEBI:15378"/>
        <dbReference type="ChEBI" id="CHEBI:29950"/>
        <dbReference type="ChEBI" id="CHEBI:30616"/>
        <dbReference type="ChEBI" id="CHEBI:33019"/>
        <dbReference type="ChEBI" id="CHEBI:33737"/>
        <dbReference type="ChEBI" id="CHEBI:33738"/>
        <dbReference type="ChEBI" id="CHEBI:61963"/>
        <dbReference type="ChEBI" id="CHEBI:65315"/>
        <dbReference type="ChEBI" id="CHEBI:136798"/>
        <dbReference type="ChEBI" id="CHEBI:456215"/>
        <dbReference type="EC" id="2.8.1.4"/>
    </reaction>
</comment>
<dbReference type="InterPro" id="IPR014729">
    <property type="entry name" value="Rossmann-like_a/b/a_fold"/>
</dbReference>
<dbReference type="OrthoDB" id="9773948at2"/>
<dbReference type="GO" id="GO:0005524">
    <property type="term" value="F:ATP binding"/>
    <property type="evidence" value="ECO:0007669"/>
    <property type="project" value="UniProtKB-UniRule"/>
</dbReference>
<dbReference type="Pfam" id="PF02568">
    <property type="entry name" value="ThiI"/>
    <property type="match status" value="1"/>
</dbReference>
<protein>
    <recommendedName>
        <fullName evidence="14 18">Probable tRNA sulfurtransferase</fullName>
        <ecNumber evidence="13 18">2.8.1.4</ecNumber>
    </recommendedName>
    <alternativeName>
        <fullName evidence="15 18">Sulfur carrier protein ThiS sulfurtransferase</fullName>
    </alternativeName>
    <alternativeName>
        <fullName evidence="16 18">Thiamine biosynthesis protein ThiI</fullName>
    </alternativeName>
    <alternativeName>
        <fullName evidence="17 18">tRNA 4-thiouridine synthase</fullName>
    </alternativeName>
</protein>
<keyword evidence="3 18" id="KW-0820">tRNA-binding</keyword>
<evidence type="ECO:0000256" key="10">
    <source>
        <dbReference type="ARBA" id="ARBA00052330"/>
    </source>
</evidence>
<dbReference type="GO" id="GO:0005829">
    <property type="term" value="C:cytosol"/>
    <property type="evidence" value="ECO:0007669"/>
    <property type="project" value="TreeGrafter"/>
</dbReference>
<evidence type="ECO:0000256" key="5">
    <source>
        <dbReference type="ARBA" id="ARBA00022741"/>
    </source>
</evidence>
<dbReference type="EC" id="2.8.1.4" evidence="13 18"/>
<dbReference type="AlphaFoldDB" id="E1X4X9"/>
<gene>
    <name evidence="18 20" type="primary">thiI</name>
    <name evidence="20" type="ordered locus">BMS_2409</name>
</gene>
<keyword evidence="6 18" id="KW-0067">ATP-binding</keyword>
<dbReference type="FunFam" id="3.40.50.620:FF:000053">
    <property type="entry name" value="Probable tRNA sulfurtransferase"/>
    <property type="match status" value="1"/>
</dbReference>
<dbReference type="CDD" id="cd11716">
    <property type="entry name" value="THUMP_ThiI"/>
    <property type="match status" value="1"/>
</dbReference>
<dbReference type="GO" id="GO:0140741">
    <property type="term" value="F:tRNA-uracil-4 sulfurtransferase activity"/>
    <property type="evidence" value="ECO:0007669"/>
    <property type="project" value="UniProtKB-EC"/>
</dbReference>
<dbReference type="Gene3D" id="3.40.50.620">
    <property type="entry name" value="HUPs"/>
    <property type="match status" value="1"/>
</dbReference>
<dbReference type="CDD" id="cd01712">
    <property type="entry name" value="PPase_ThiI"/>
    <property type="match status" value="1"/>
</dbReference>
<sequence length="401" mass="45793">MYKNLIINIDELWLKGKNRKFYFKTLREHVQAVLRACETEQKVSLRNDQQRLVAEAENVFSSECIAAIVKIPGISTVQPAISIDREKELILPAIVEKLKKELTDRITTFKVKCKRVDKSFPHGSMDLQRELGHFLLKEFSQLKVDVRNPEILIDIKVMSENIFISTEKFKATGGLPVGTSGHVVTLISGGFDSPVASYMMSKRGCKQDFIFFYAYPYVGEEVKEKIIDICSVLGQYQKNCKLWVIPFGEIQNAISNDCYEEYRTILFRKYMIDTANLLANRVKADALVTGDALGQVSSQTMRNMSVLDNFSKRLILRPLVGFNKIEIIRKAQEVGTHDISIIPHDDACSLFSPKHPVIKADYKYMENFATEHNYTDLLKKAIKDAEVYRINVLGECEELLK</sequence>
<comment type="pathway">
    <text evidence="18">Cofactor biosynthesis; thiamine diphosphate biosynthesis.</text>
</comment>
<dbReference type="GO" id="GO:0004810">
    <property type="term" value="F:CCA tRNA nucleotidyltransferase activity"/>
    <property type="evidence" value="ECO:0007669"/>
    <property type="project" value="InterPro"/>
</dbReference>
<evidence type="ECO:0000256" key="4">
    <source>
        <dbReference type="ARBA" id="ARBA00022679"/>
    </source>
</evidence>
<dbReference type="GO" id="GO:0009229">
    <property type="term" value="P:thiamine diphosphate biosynthetic process"/>
    <property type="evidence" value="ECO:0007669"/>
    <property type="project" value="UniProtKB-UniRule"/>
</dbReference>
<keyword evidence="4 18" id="KW-0808">Transferase</keyword>
<evidence type="ECO:0000256" key="16">
    <source>
        <dbReference type="ARBA" id="ARBA00077849"/>
    </source>
</evidence>
<keyword evidence="21" id="KW-1185">Reference proteome</keyword>
<dbReference type="InterPro" id="IPR054173">
    <property type="entry name" value="ThiI_fer"/>
</dbReference>
<proteinExistence type="inferred from homology"/>
<dbReference type="PATRIC" id="fig|862908.3.peg.2295"/>
<evidence type="ECO:0000256" key="9">
    <source>
        <dbReference type="ARBA" id="ARBA00050570"/>
    </source>
</evidence>
<keyword evidence="5 18" id="KW-0547">Nucleotide-binding</keyword>
<evidence type="ECO:0000256" key="8">
    <source>
        <dbReference type="ARBA" id="ARBA00022977"/>
    </source>
</evidence>